<sequence length="297" mass="32008">MPDYVIKATAGNGQIRVFAATTQNIVEIAHAIHQTSPVVTQALGRLLTAGSLMGSMMKNADEMITLKIAGDGPVKGLLVTADANGNVKGYPYVNDLNDSYASPMSVSEAIGEGSLNILKDIGLKEPYVGYSPLISGEIAEDLTYYYAQSEQIPTSVSLGVLLNKDGSVKQAGGFIIQLMPDTDDATIDALEKALASTPSMTKLLDEGKSPENILAELFKNIGVKISEIEEARFFCDCSRNRVIKALTAIGAADLIDIIADQEIIEIKCDFCQEKYHFTPEQLQSIVDLIQNEIKKGE</sequence>
<dbReference type="Gene3D" id="3.55.30.10">
    <property type="entry name" value="Hsp33 domain"/>
    <property type="match status" value="1"/>
</dbReference>
<reference evidence="7" key="2">
    <citation type="submission" date="2020-10" db="EMBL/GenBank/DDBJ databases">
        <title>Comparative genomics of the Acetobacterium genus.</title>
        <authorList>
            <person name="Marshall C."/>
            <person name="May H."/>
            <person name="Norman S."/>
        </authorList>
    </citation>
    <scope>NUCLEOTIDE SEQUENCE</scope>
    <source>
        <strain evidence="7">DER-2019</strain>
    </source>
</reference>
<proteinExistence type="inferred from homology"/>
<dbReference type="GO" id="GO:0005737">
    <property type="term" value="C:cytoplasm"/>
    <property type="evidence" value="ECO:0007669"/>
    <property type="project" value="UniProtKB-SubCell"/>
</dbReference>
<accession>A0A923KVR7</accession>
<dbReference type="GO" id="GO:0042026">
    <property type="term" value="P:protein refolding"/>
    <property type="evidence" value="ECO:0007669"/>
    <property type="project" value="TreeGrafter"/>
</dbReference>
<keyword evidence="8" id="KW-1185">Reference proteome</keyword>
<keyword evidence="5 6" id="KW-0676">Redox-active center</keyword>
<comment type="PTM">
    <text evidence="6">Under oxidizing conditions two disulfide bonds are formed involving the reactive cysteines. Under reducing conditions zinc is bound to the reactive cysteines and the protein is inactive.</text>
</comment>
<dbReference type="EMBL" id="WJBD01000004">
    <property type="protein sequence ID" value="MBC3887735.1"/>
    <property type="molecule type" value="Genomic_DNA"/>
</dbReference>
<comment type="caution">
    <text evidence="7">The sequence shown here is derived from an EMBL/GenBank/DDBJ whole genome shotgun (WGS) entry which is preliminary data.</text>
</comment>
<organism evidence="7 8">
    <name type="scientific">Acetobacterium paludosum</name>
    <dbReference type="NCBI Taxonomy" id="52693"/>
    <lineage>
        <taxon>Bacteria</taxon>
        <taxon>Bacillati</taxon>
        <taxon>Bacillota</taxon>
        <taxon>Clostridia</taxon>
        <taxon>Eubacteriales</taxon>
        <taxon>Eubacteriaceae</taxon>
        <taxon>Acetobacterium</taxon>
    </lineage>
</organism>
<keyword evidence="3 6" id="KW-1015">Disulfide bond</keyword>
<keyword evidence="1 6" id="KW-0963">Cytoplasm</keyword>
<comment type="subcellular location">
    <subcellularLocation>
        <location evidence="6">Cytoplasm</location>
    </subcellularLocation>
</comment>
<evidence type="ECO:0000256" key="2">
    <source>
        <dbReference type="ARBA" id="ARBA00022833"/>
    </source>
</evidence>
<dbReference type="AlphaFoldDB" id="A0A923KVR7"/>
<dbReference type="CDD" id="cd00498">
    <property type="entry name" value="Hsp33"/>
    <property type="match status" value="1"/>
</dbReference>
<dbReference type="OrthoDB" id="9776534at2"/>
<dbReference type="PIRSF" id="PIRSF005261">
    <property type="entry name" value="Heat_shock_Hsp33"/>
    <property type="match status" value="1"/>
</dbReference>
<gene>
    <name evidence="6" type="primary">hslO</name>
    <name evidence="7" type="ORF">GH810_05375</name>
</gene>
<evidence type="ECO:0000256" key="5">
    <source>
        <dbReference type="ARBA" id="ARBA00023284"/>
    </source>
</evidence>
<dbReference type="PANTHER" id="PTHR30111:SF1">
    <property type="entry name" value="33 KDA CHAPERONIN"/>
    <property type="match status" value="1"/>
</dbReference>
<evidence type="ECO:0000256" key="6">
    <source>
        <dbReference type="HAMAP-Rule" id="MF_00117"/>
    </source>
</evidence>
<keyword evidence="2 6" id="KW-0862">Zinc</keyword>
<protein>
    <recommendedName>
        <fullName evidence="6">33 kDa chaperonin</fullName>
    </recommendedName>
    <alternativeName>
        <fullName evidence="6">Heat shock protein 33 homolog</fullName>
        <shortName evidence="6">HSP33</shortName>
    </alternativeName>
</protein>
<feature type="disulfide bond" description="Redox-active" evidence="6">
    <location>
        <begin position="268"/>
        <end position="271"/>
    </location>
</feature>
<dbReference type="SUPFAM" id="SSF64397">
    <property type="entry name" value="Hsp33 domain"/>
    <property type="match status" value="1"/>
</dbReference>
<dbReference type="InterPro" id="IPR016154">
    <property type="entry name" value="Heat_shock_Hsp33_C"/>
</dbReference>
<evidence type="ECO:0000256" key="4">
    <source>
        <dbReference type="ARBA" id="ARBA00023186"/>
    </source>
</evidence>
<evidence type="ECO:0000256" key="3">
    <source>
        <dbReference type="ARBA" id="ARBA00023157"/>
    </source>
</evidence>
<dbReference type="Gene3D" id="3.90.1280.10">
    <property type="entry name" value="HSP33 redox switch-like"/>
    <property type="match status" value="1"/>
</dbReference>
<reference evidence="7" key="1">
    <citation type="submission" date="2019-10" db="EMBL/GenBank/DDBJ databases">
        <authorList>
            <person name="Ross D.E."/>
            <person name="Gulliver D."/>
        </authorList>
    </citation>
    <scope>NUCLEOTIDE SEQUENCE</scope>
    <source>
        <strain evidence="7">DER-2019</strain>
    </source>
</reference>
<dbReference type="RefSeq" id="WP_148566720.1">
    <property type="nucleotide sequence ID" value="NZ_RXYA01000005.1"/>
</dbReference>
<comment type="function">
    <text evidence="6">Redox regulated molecular chaperone. Protects both thermally unfolding and oxidatively damaged proteins from irreversible aggregation. Plays an important role in the bacterial defense system toward oxidative stress.</text>
</comment>
<feature type="disulfide bond" description="Redox-active" evidence="6">
    <location>
        <begin position="235"/>
        <end position="237"/>
    </location>
</feature>
<evidence type="ECO:0000313" key="8">
    <source>
        <dbReference type="Proteomes" id="UP000616595"/>
    </source>
</evidence>
<dbReference type="HAMAP" id="MF_00117">
    <property type="entry name" value="HslO"/>
    <property type="match status" value="1"/>
</dbReference>
<dbReference type="Pfam" id="PF01430">
    <property type="entry name" value="HSP33"/>
    <property type="match status" value="1"/>
</dbReference>
<dbReference type="NCBIfam" id="NF001033">
    <property type="entry name" value="PRK00114.1"/>
    <property type="match status" value="1"/>
</dbReference>
<dbReference type="SUPFAM" id="SSF118352">
    <property type="entry name" value="HSP33 redox switch-like"/>
    <property type="match status" value="1"/>
</dbReference>
<dbReference type="Proteomes" id="UP000616595">
    <property type="component" value="Unassembled WGS sequence"/>
</dbReference>
<evidence type="ECO:0000313" key="7">
    <source>
        <dbReference type="EMBL" id="MBC3887735.1"/>
    </source>
</evidence>
<dbReference type="GO" id="GO:0051082">
    <property type="term" value="F:unfolded protein binding"/>
    <property type="evidence" value="ECO:0007669"/>
    <property type="project" value="UniProtKB-UniRule"/>
</dbReference>
<dbReference type="PANTHER" id="PTHR30111">
    <property type="entry name" value="33 KDA CHAPERONIN"/>
    <property type="match status" value="1"/>
</dbReference>
<dbReference type="GO" id="GO:0044183">
    <property type="term" value="F:protein folding chaperone"/>
    <property type="evidence" value="ECO:0007669"/>
    <property type="project" value="TreeGrafter"/>
</dbReference>
<dbReference type="InterPro" id="IPR000397">
    <property type="entry name" value="Heat_shock_Hsp33"/>
</dbReference>
<evidence type="ECO:0000256" key="1">
    <source>
        <dbReference type="ARBA" id="ARBA00022490"/>
    </source>
</evidence>
<comment type="similarity">
    <text evidence="6">Belongs to the HSP33 family.</text>
</comment>
<name>A0A923KVR7_9FIRM</name>
<dbReference type="InterPro" id="IPR016153">
    <property type="entry name" value="Heat_shock_Hsp33_N"/>
</dbReference>
<keyword evidence="4 6" id="KW-0143">Chaperone</keyword>